<dbReference type="STRING" id="1104324.P186_1098"/>
<dbReference type="HOGENOM" id="CLU_3245496_0_0_2"/>
<evidence type="ECO:0000313" key="2">
    <source>
        <dbReference type="Proteomes" id="UP000005867"/>
    </source>
</evidence>
<proteinExistence type="predicted"/>
<protein>
    <submittedName>
        <fullName evidence="1">Uncharacterized protein</fullName>
    </submittedName>
</protein>
<dbReference type="BioCyc" id="PSP1104324:GJSN-1073-MONOMER"/>
<evidence type="ECO:0000313" key="1">
    <source>
        <dbReference type="EMBL" id="AET32534.1"/>
    </source>
</evidence>
<reference evidence="1 2" key="1">
    <citation type="journal article" date="2012" name="J. Bacteriol.">
        <title>Complete genome sequence of strain 1860, a crenarchaeon of the genus pyrobaculum able to grow with various electron acceptors.</title>
        <authorList>
            <person name="Mardanov A.V."/>
            <person name="Gumerov V.M."/>
            <person name="Slobodkina G.B."/>
            <person name="Beletsky A.V."/>
            <person name="Bonch-Osmolovskaya E.A."/>
            <person name="Ravin N.V."/>
            <person name="Skryabin K.G."/>
        </authorList>
    </citation>
    <scope>NUCLEOTIDE SEQUENCE [LARGE SCALE GENOMIC DNA]</scope>
    <source>
        <strain evidence="1 2">1860</strain>
    </source>
</reference>
<dbReference type="Proteomes" id="UP000005867">
    <property type="component" value="Chromosome"/>
</dbReference>
<gene>
    <name evidence="1" type="ORF">P186_1098</name>
</gene>
<dbReference type="KEGG" id="pyr:P186_1098"/>
<sequence>MQFTKPGGTADGYAYFWKPIYCGFFICGYDWDYAYYKLDNYF</sequence>
<accession>G7VCB4</accession>
<dbReference type="EMBL" id="CP003098">
    <property type="protein sequence ID" value="AET32534.1"/>
    <property type="molecule type" value="Genomic_DNA"/>
</dbReference>
<keyword evidence="2" id="KW-1185">Reference proteome</keyword>
<dbReference type="AlphaFoldDB" id="G7VCB4"/>
<organism evidence="1 2">
    <name type="scientific">Pyrobaculum ferrireducens</name>
    <dbReference type="NCBI Taxonomy" id="1104324"/>
    <lineage>
        <taxon>Archaea</taxon>
        <taxon>Thermoproteota</taxon>
        <taxon>Thermoprotei</taxon>
        <taxon>Thermoproteales</taxon>
        <taxon>Thermoproteaceae</taxon>
        <taxon>Pyrobaculum</taxon>
    </lineage>
</organism>
<name>G7VCB4_9CREN</name>